<keyword evidence="1" id="KW-0812">Transmembrane</keyword>
<dbReference type="STRING" id="437022.CC99x_02348"/>
<organism evidence="2">
    <name type="scientific">Candidatus Berkiella cookevillensis</name>
    <dbReference type="NCBI Taxonomy" id="437022"/>
    <lineage>
        <taxon>Bacteria</taxon>
        <taxon>Pseudomonadati</taxon>
        <taxon>Pseudomonadota</taxon>
        <taxon>Gammaproteobacteria</taxon>
        <taxon>Candidatus Berkiellales</taxon>
        <taxon>Candidatus Berkiellaceae</taxon>
        <taxon>Candidatus Berkiella</taxon>
    </lineage>
</organism>
<gene>
    <name evidence="2" type="ORF">CC99x_02348</name>
</gene>
<feature type="transmembrane region" description="Helical" evidence="1">
    <location>
        <begin position="12"/>
        <end position="30"/>
    </location>
</feature>
<proteinExistence type="predicted"/>
<evidence type="ECO:0000313" key="2">
    <source>
        <dbReference type="EMBL" id="KRG17380.1"/>
    </source>
</evidence>
<name>A0A0Q9YK59_9GAMM</name>
<evidence type="ECO:0000256" key="1">
    <source>
        <dbReference type="SAM" id="Phobius"/>
    </source>
</evidence>
<reference evidence="2" key="1">
    <citation type="submission" date="2015-09" db="EMBL/GenBank/DDBJ databases">
        <title>Draft Genome Sequences of Two Novel Amoeba-resistant Intranuclear Bacteria, Candidatus Berkiella cookevillensis and Candidatus Berkiella aquae.</title>
        <authorList>
            <person name="Mehari Y.T."/>
            <person name="Arivett B.A."/>
            <person name="Farone A.L."/>
            <person name="Gunderson J.H."/>
            <person name="Farone M.B."/>
        </authorList>
    </citation>
    <scope>NUCLEOTIDE SEQUENCE [LARGE SCALE GENOMIC DNA]</scope>
    <source>
        <strain evidence="2">CC99</strain>
    </source>
</reference>
<dbReference type="AlphaFoldDB" id="A0A0Q9YK59"/>
<protein>
    <submittedName>
        <fullName evidence="2">Uncharacterized protein</fullName>
    </submittedName>
</protein>
<comment type="caution">
    <text evidence="2">The sequence shown here is derived from an EMBL/GenBank/DDBJ whole genome shotgun (WGS) entry which is preliminary data.</text>
</comment>
<keyword evidence="1" id="KW-0472">Membrane</keyword>
<sequence>MINYAFKSNQNSNLTLFGFFQFAQVIVQVLKKDNL</sequence>
<accession>A0A0Q9YK59</accession>
<keyword evidence="1" id="KW-1133">Transmembrane helix</keyword>
<dbReference type="EMBL" id="LKHV01000017">
    <property type="protein sequence ID" value="KRG17380.1"/>
    <property type="molecule type" value="Genomic_DNA"/>
</dbReference>